<evidence type="ECO:0000256" key="3">
    <source>
        <dbReference type="ARBA" id="ARBA00023125"/>
    </source>
</evidence>
<dbReference type="Gene3D" id="3.40.190.10">
    <property type="entry name" value="Periplasmic binding protein-like II"/>
    <property type="match status" value="2"/>
</dbReference>
<dbReference type="PANTHER" id="PTHR30346">
    <property type="entry name" value="TRANSCRIPTIONAL DUAL REGULATOR HCAR-RELATED"/>
    <property type="match status" value="1"/>
</dbReference>
<dbReference type="InterPro" id="IPR036390">
    <property type="entry name" value="WH_DNA-bd_sf"/>
</dbReference>
<evidence type="ECO:0000256" key="4">
    <source>
        <dbReference type="ARBA" id="ARBA00023163"/>
    </source>
</evidence>
<dbReference type="InterPro" id="IPR036388">
    <property type="entry name" value="WH-like_DNA-bd_sf"/>
</dbReference>
<organism evidence="6">
    <name type="scientific">Actinoplanes campanulatus</name>
    <dbReference type="NCBI Taxonomy" id="113559"/>
    <lineage>
        <taxon>Bacteria</taxon>
        <taxon>Bacillati</taxon>
        <taxon>Actinomycetota</taxon>
        <taxon>Actinomycetes</taxon>
        <taxon>Micromonosporales</taxon>
        <taxon>Micromonosporaceae</taxon>
        <taxon>Actinoplanes</taxon>
    </lineage>
</organism>
<comment type="similarity">
    <text evidence="1">Belongs to the LysR transcriptional regulatory family.</text>
</comment>
<protein>
    <submittedName>
        <fullName evidence="6">LysR family transcriptional regulator</fullName>
    </submittedName>
</protein>
<evidence type="ECO:0000256" key="2">
    <source>
        <dbReference type="ARBA" id="ARBA00023015"/>
    </source>
</evidence>
<dbReference type="Pfam" id="PF03466">
    <property type="entry name" value="LysR_substrate"/>
    <property type="match status" value="1"/>
</dbReference>
<dbReference type="SUPFAM" id="SSF53850">
    <property type="entry name" value="Periplasmic binding protein-like II"/>
    <property type="match status" value="1"/>
</dbReference>
<evidence type="ECO:0000256" key="1">
    <source>
        <dbReference type="ARBA" id="ARBA00009437"/>
    </source>
</evidence>
<keyword evidence="2" id="KW-0805">Transcription regulation</keyword>
<dbReference type="CDD" id="cd08414">
    <property type="entry name" value="PBP2_LTTR_aromatics_like"/>
    <property type="match status" value="1"/>
</dbReference>
<keyword evidence="4" id="KW-0804">Transcription</keyword>
<keyword evidence="3" id="KW-0238">DNA-binding</keyword>
<accession>A0ABQ3WJX0</accession>
<reference evidence="6" key="1">
    <citation type="submission" date="2021-01" db="EMBL/GenBank/DDBJ databases">
        <title>Whole genome shotgun sequence of Actinoplanes capillaceus NBRC 16408.</title>
        <authorList>
            <person name="Komaki H."/>
            <person name="Tamura T."/>
        </authorList>
    </citation>
    <scope>NUCLEOTIDE SEQUENCE [LARGE SCALE GENOMIC DNA]</scope>
    <source>
        <strain evidence="6">NBRC 16408</strain>
    </source>
</reference>
<name>A0ABQ3WJX0_9ACTN</name>
<dbReference type="RefSeq" id="WP_204296837.1">
    <property type="nucleotide sequence ID" value="NZ_BAAAGQ010000006.1"/>
</dbReference>
<sequence>MELRDIEIFLTLAEELHFGRTADRLHVSQARVSQAIKMQERRIGGVLFERTSRAVTLTPLGEQLRDDLRTGYDAIRKGLARATESTRGMTGTVRLGVMGIVGHEIRGVIEKFTADHPGCDVALREIVFSDPFSGLRSGDLDLILVWRPVREPDLTEGPTLLTEGRLMGVWTGHELASLPSVSMEDFAGRAVVHCPQPGLEYWIESMAPRFTPGGQAIPRGPAVTTFHEVLTEVAAGRGITPMNEHGLHYFSHPGVVWVPLHDAPITEWALAWRSDDLNRRARAFVDVAELSGPRAYEAPRG</sequence>
<dbReference type="PANTHER" id="PTHR30346:SF0">
    <property type="entry name" value="HCA OPERON TRANSCRIPTIONAL ACTIVATOR HCAR"/>
    <property type="match status" value="1"/>
</dbReference>
<gene>
    <name evidence="6" type="ORF">Aca07nite_38230</name>
</gene>
<evidence type="ECO:0000313" key="6">
    <source>
        <dbReference type="EMBL" id="GID46548.1"/>
    </source>
</evidence>
<dbReference type="Pfam" id="PF00126">
    <property type="entry name" value="HTH_1"/>
    <property type="match status" value="1"/>
</dbReference>
<dbReference type="PROSITE" id="PS50931">
    <property type="entry name" value="HTH_LYSR"/>
    <property type="match status" value="1"/>
</dbReference>
<comment type="caution">
    <text evidence="6">The sequence shown here is derived from an EMBL/GenBank/DDBJ whole genome shotgun (WGS) entry which is preliminary data.</text>
</comment>
<dbReference type="EMBL" id="BOMF01000076">
    <property type="protein sequence ID" value="GID46548.1"/>
    <property type="molecule type" value="Genomic_DNA"/>
</dbReference>
<dbReference type="Gene3D" id="1.10.10.10">
    <property type="entry name" value="Winged helix-like DNA-binding domain superfamily/Winged helix DNA-binding domain"/>
    <property type="match status" value="1"/>
</dbReference>
<evidence type="ECO:0000259" key="5">
    <source>
        <dbReference type="PROSITE" id="PS50931"/>
    </source>
</evidence>
<dbReference type="SUPFAM" id="SSF46785">
    <property type="entry name" value="Winged helix' DNA-binding domain"/>
    <property type="match status" value="1"/>
</dbReference>
<proteinExistence type="inferred from homology"/>
<feature type="domain" description="HTH lysR-type" evidence="5">
    <location>
        <begin position="1"/>
        <end position="58"/>
    </location>
</feature>
<dbReference type="InterPro" id="IPR000847">
    <property type="entry name" value="LysR_HTH_N"/>
</dbReference>
<dbReference type="InterPro" id="IPR005119">
    <property type="entry name" value="LysR_subst-bd"/>
</dbReference>